<proteinExistence type="predicted"/>
<dbReference type="Pfam" id="PF14273">
    <property type="entry name" value="DUF4360"/>
    <property type="match status" value="1"/>
</dbReference>
<keyword evidence="1" id="KW-0732">Signal</keyword>
<dbReference type="EMBL" id="MCFA01000036">
    <property type="protein sequence ID" value="ORY14022.1"/>
    <property type="molecule type" value="Genomic_DNA"/>
</dbReference>
<reference evidence="2 3" key="1">
    <citation type="submission" date="2016-07" db="EMBL/GenBank/DDBJ databases">
        <title>Pervasive Adenine N6-methylation of Active Genes in Fungi.</title>
        <authorList>
            <consortium name="DOE Joint Genome Institute"/>
            <person name="Mondo S.J."/>
            <person name="Dannebaum R.O."/>
            <person name="Kuo R.C."/>
            <person name="Labutti K."/>
            <person name="Haridas S."/>
            <person name="Kuo A."/>
            <person name="Salamov A."/>
            <person name="Ahrendt S.R."/>
            <person name="Lipzen A."/>
            <person name="Sullivan W."/>
            <person name="Andreopoulos W.B."/>
            <person name="Clum A."/>
            <person name="Lindquist E."/>
            <person name="Daum C."/>
            <person name="Ramamoorthy G.K."/>
            <person name="Gryganskyi A."/>
            <person name="Culley D."/>
            <person name="Magnuson J.K."/>
            <person name="James T.Y."/>
            <person name="O'Malley M.A."/>
            <person name="Stajich J.E."/>
            <person name="Spatafora J.W."/>
            <person name="Visel A."/>
            <person name="Grigoriev I.V."/>
        </authorList>
    </citation>
    <scope>NUCLEOTIDE SEQUENCE [LARGE SCALE GENOMIC DNA]</scope>
    <source>
        <strain evidence="2 3">CBS 115471</strain>
    </source>
</reference>
<dbReference type="PANTHER" id="PTHR38847">
    <property type="match status" value="1"/>
</dbReference>
<protein>
    <recommendedName>
        <fullName evidence="4">Secreted protein</fullName>
    </recommendedName>
</protein>
<evidence type="ECO:0008006" key="4">
    <source>
        <dbReference type="Google" id="ProtNLM"/>
    </source>
</evidence>
<name>A0A1Y1ZUX2_9PLEO</name>
<evidence type="ECO:0000313" key="3">
    <source>
        <dbReference type="Proteomes" id="UP000193144"/>
    </source>
</evidence>
<accession>A0A1Y1ZUX2</accession>
<gene>
    <name evidence="2" type="ORF">BCR34DRAFT_599438</name>
</gene>
<dbReference type="PANTHER" id="PTHR38847:SF1">
    <property type="entry name" value="PSEUDOURIDINE SYNTHASE RSUA_RLUA-LIKE DOMAIN-CONTAINING PROTEIN"/>
    <property type="match status" value="1"/>
</dbReference>
<evidence type="ECO:0000313" key="2">
    <source>
        <dbReference type="EMBL" id="ORY14022.1"/>
    </source>
</evidence>
<comment type="caution">
    <text evidence="2">The sequence shown here is derived from an EMBL/GenBank/DDBJ whole genome shotgun (WGS) entry which is preliminary data.</text>
</comment>
<dbReference type="OrthoDB" id="152248at2759"/>
<sequence>MLFFHSIAILFVLFHKSLGEVRTSFKILNYTGSGCPEGTISSSINLDTTALAQSFDRFPLYLGPGTIIRDHYKNCTLYANISFSEPNWQLYVNPRSMDVRGYFPMDVGTSLRVQSKYDWAGSNKMATNTFTVQGPLRDTFIRYHVDNATDNVVVSPCGGGILRTRYDAAATTTTSHPGGFDPDDPEPGIEFWTFLTSLQLSRCPT</sequence>
<evidence type="ECO:0000256" key="1">
    <source>
        <dbReference type="SAM" id="SignalP"/>
    </source>
</evidence>
<feature type="signal peptide" evidence="1">
    <location>
        <begin position="1"/>
        <end position="19"/>
    </location>
</feature>
<keyword evidence="3" id="KW-1185">Reference proteome</keyword>
<dbReference type="AlphaFoldDB" id="A0A1Y1ZUX2"/>
<feature type="chain" id="PRO_5012982805" description="Secreted protein" evidence="1">
    <location>
        <begin position="20"/>
        <end position="205"/>
    </location>
</feature>
<dbReference type="Proteomes" id="UP000193144">
    <property type="component" value="Unassembled WGS sequence"/>
</dbReference>
<organism evidence="2 3">
    <name type="scientific">Clohesyomyces aquaticus</name>
    <dbReference type="NCBI Taxonomy" id="1231657"/>
    <lineage>
        <taxon>Eukaryota</taxon>
        <taxon>Fungi</taxon>
        <taxon>Dikarya</taxon>
        <taxon>Ascomycota</taxon>
        <taxon>Pezizomycotina</taxon>
        <taxon>Dothideomycetes</taxon>
        <taxon>Pleosporomycetidae</taxon>
        <taxon>Pleosporales</taxon>
        <taxon>Lindgomycetaceae</taxon>
        <taxon>Clohesyomyces</taxon>
    </lineage>
</organism>
<dbReference type="InterPro" id="IPR025649">
    <property type="entry name" value="DUF4360"/>
</dbReference>